<dbReference type="GO" id="GO:0004100">
    <property type="term" value="F:chitin synthase activity"/>
    <property type="evidence" value="ECO:0007669"/>
    <property type="project" value="UniProtKB-UniRule"/>
</dbReference>
<feature type="compositionally biased region" description="Low complexity" evidence="8">
    <location>
        <begin position="51"/>
        <end position="70"/>
    </location>
</feature>
<comment type="catalytic activity">
    <reaction evidence="7">
        <text>[(1-&gt;4)-N-acetyl-beta-D-glucosaminyl](n) + UDP-N-acetyl-alpha-D-glucosamine = [(1-&gt;4)-N-acetyl-beta-D-glucosaminyl](n+1) + UDP + H(+)</text>
        <dbReference type="Rhea" id="RHEA:16637"/>
        <dbReference type="Rhea" id="RHEA-COMP:9593"/>
        <dbReference type="Rhea" id="RHEA-COMP:9595"/>
        <dbReference type="ChEBI" id="CHEBI:15378"/>
        <dbReference type="ChEBI" id="CHEBI:17029"/>
        <dbReference type="ChEBI" id="CHEBI:57705"/>
        <dbReference type="ChEBI" id="CHEBI:58223"/>
        <dbReference type="EC" id="2.4.1.16"/>
    </reaction>
</comment>
<evidence type="ECO:0000256" key="5">
    <source>
        <dbReference type="ARBA" id="ARBA00022989"/>
    </source>
</evidence>
<reference evidence="10 11" key="1">
    <citation type="submission" date="2016-01" db="EMBL/GenBank/DDBJ databases">
        <title>Genome sequence of the yeast Holleya sinecauda.</title>
        <authorList>
            <person name="Dietrich F.S."/>
        </authorList>
    </citation>
    <scope>NUCLEOTIDE SEQUENCE [LARGE SCALE GENOMIC DNA]</scope>
    <source>
        <strain evidence="10 11">ATCC 58844</strain>
    </source>
</reference>
<feature type="region of interest" description="Disordered" evidence="8">
    <location>
        <begin position="47"/>
        <end position="77"/>
    </location>
</feature>
<evidence type="ECO:0000256" key="6">
    <source>
        <dbReference type="ARBA" id="ARBA00023136"/>
    </source>
</evidence>
<sequence>MTVNPFLNDEITPPASPAERRAFINNANPGGLRYNSPTIPPVLPNAHLSPHRAPSSPSRAAARYSPQRSSIFNAESPHAVTANNRYEANMLQSPYRKQHAVVNISDDEDDDDSIFFGSPLRNNLTASFKSSTDRSTSDSANINVDTESTLSGDTIGSTIFQLNHPRREYTRRYQSEVRKAPPPEKRKNILTLDNPIPSGLLGILPCGNSHEFSEMRYTACTSNPDDFVEEGYTLRMAEMNRECQVVICVTLFDEDKYSLATTLHSIQRNVAHLCKRSKSSVWGKNGWKKIQVVIVSDGRSHISNGTLDYMSALGVYQEDMAKSSVNGQPVQAHIFELTTQVSIDETLNYKSGSVVPCQIVFCLKEQRVNKINSHRWLFNAFCPILDPRVVILVDVGTRLNDTAVYHLWKVFDLDSNVAAAAGQVTTVKGKLGYKLLNPLVGAQNFEYKMSNILDKPVESVFGYLSALPSALSAYRYIALKNHADGSGPLSSYFLGEKLDSKVKNIFTANMYLAEGRILCWELIAKRNSNWVLKYVKEARGQTSVPDTPASFISQRRRWLNGSMFAAFYALTHFPQIWYTRHSKTRKVFFHIKLLYQLYRMLHVWFSVANYYLIFYYLAGSVNQLIPHGDVLLTIFKYLFICGISAMFVVAMGNRPRAGSHLFVISMVLLAICSVYSLTCGIVFAIQSLKHHETPSSEFANNMISLLVTSVFYVASSFIYFDPWHIFTCTIQYLLMLPSFICTLQIFAFCNTDDYTWGTGCYIDDYGQDVVESKATIAEGPDGKQVVEGTEWPQDVDKKYQEIKLRLKNKEITETSYDEVQMKLDHYSDIRSRIVMFWMLSNLILVMTITEAYDVRQTTGNKYLAFILWSVTAFTAFQFLVSVIFVLMKAVRAIVAWKRKTEYEDNRFFSIFHKKTDF</sequence>
<evidence type="ECO:0000256" key="7">
    <source>
        <dbReference type="RuleBase" id="RU366040"/>
    </source>
</evidence>
<feature type="transmembrane region" description="Helical" evidence="7">
    <location>
        <begin position="600"/>
        <end position="618"/>
    </location>
</feature>
<keyword evidence="5 7" id="KW-1133">Transmembrane helix</keyword>
<proteinExistence type="inferred from homology"/>
<feature type="transmembrane region" description="Helical" evidence="7">
    <location>
        <begin position="833"/>
        <end position="852"/>
    </location>
</feature>
<accession>A0A0X8HV70</accession>
<organism evidence="10 11">
    <name type="scientific">Eremothecium sinecaudum</name>
    <dbReference type="NCBI Taxonomy" id="45286"/>
    <lineage>
        <taxon>Eukaryota</taxon>
        <taxon>Fungi</taxon>
        <taxon>Dikarya</taxon>
        <taxon>Ascomycota</taxon>
        <taxon>Saccharomycotina</taxon>
        <taxon>Saccharomycetes</taxon>
        <taxon>Saccharomycetales</taxon>
        <taxon>Saccharomycetaceae</taxon>
        <taxon>Eremothecium</taxon>
    </lineage>
</organism>
<dbReference type="PANTHER" id="PTHR22914:SF38">
    <property type="entry name" value="CHITIN SYNTHASE 2"/>
    <property type="match status" value="1"/>
</dbReference>
<dbReference type="GO" id="GO:0071555">
    <property type="term" value="P:cell wall organization"/>
    <property type="evidence" value="ECO:0007669"/>
    <property type="project" value="UniProtKB-KW"/>
</dbReference>
<dbReference type="RefSeq" id="XP_017989058.1">
    <property type="nucleotide sequence ID" value="XM_018133779.1"/>
</dbReference>
<comment type="similarity">
    <text evidence="7">Belongs to the chitin synthase family.</text>
</comment>
<evidence type="ECO:0000259" key="9">
    <source>
        <dbReference type="Pfam" id="PF08407"/>
    </source>
</evidence>
<dbReference type="CDD" id="cd04190">
    <property type="entry name" value="Chitin_synth_C"/>
    <property type="match status" value="1"/>
</dbReference>
<comment type="subcellular location">
    <subcellularLocation>
        <location evidence="7">Cell membrane</location>
        <topology evidence="7">Multi-pass membrane protein</topology>
    </subcellularLocation>
    <subcellularLocation>
        <location evidence="1">Membrane</location>
        <topology evidence="1">Multi-pass membrane protein</topology>
    </subcellularLocation>
</comment>
<feature type="transmembrane region" description="Helical" evidence="7">
    <location>
        <begin position="630"/>
        <end position="649"/>
    </location>
</feature>
<keyword evidence="7" id="KW-0961">Cell wall biogenesis/degradation</keyword>
<dbReference type="STRING" id="45286.A0A0X8HV70"/>
<feature type="transmembrane region" description="Helical" evidence="7">
    <location>
        <begin position="558"/>
        <end position="579"/>
    </location>
</feature>
<feature type="domain" description="Chitin synthase N-terminal" evidence="9">
    <location>
        <begin position="188"/>
        <end position="244"/>
    </location>
</feature>
<dbReference type="GO" id="GO:0030428">
    <property type="term" value="C:cell septum"/>
    <property type="evidence" value="ECO:0007669"/>
    <property type="project" value="TreeGrafter"/>
</dbReference>
<dbReference type="InterPro" id="IPR004835">
    <property type="entry name" value="Chitin_synth"/>
</dbReference>
<feature type="transmembrane region" description="Helical" evidence="7">
    <location>
        <begin position="661"/>
        <end position="686"/>
    </location>
</feature>
<evidence type="ECO:0000256" key="4">
    <source>
        <dbReference type="ARBA" id="ARBA00022692"/>
    </source>
</evidence>
<feature type="transmembrane region" description="Helical" evidence="7">
    <location>
        <begin position="864"/>
        <end position="887"/>
    </location>
</feature>
<evidence type="ECO:0000256" key="3">
    <source>
        <dbReference type="ARBA" id="ARBA00022676"/>
    </source>
</evidence>
<dbReference type="Proteomes" id="UP000243052">
    <property type="component" value="Chromosome vii"/>
</dbReference>
<dbReference type="InterPro" id="IPR029044">
    <property type="entry name" value="Nucleotide-diphossugar_trans"/>
</dbReference>
<feature type="transmembrane region" description="Helical" evidence="7">
    <location>
        <begin position="698"/>
        <end position="720"/>
    </location>
</feature>
<evidence type="ECO:0000256" key="1">
    <source>
        <dbReference type="ARBA" id="ARBA00004141"/>
    </source>
</evidence>
<dbReference type="Pfam" id="PF08407">
    <property type="entry name" value="Chitin_synth_1N"/>
    <property type="match status" value="1"/>
</dbReference>
<keyword evidence="6 7" id="KW-0472">Membrane</keyword>
<evidence type="ECO:0000313" key="11">
    <source>
        <dbReference type="Proteomes" id="UP000243052"/>
    </source>
</evidence>
<dbReference type="OrthoDB" id="26569at2759"/>
<dbReference type="EMBL" id="CP014247">
    <property type="protein sequence ID" value="AMD22062.1"/>
    <property type="molecule type" value="Genomic_DNA"/>
</dbReference>
<dbReference type="PANTHER" id="PTHR22914">
    <property type="entry name" value="CHITIN SYNTHASE"/>
    <property type="match status" value="1"/>
</dbReference>
<dbReference type="EC" id="2.4.1.16" evidence="2 7"/>
<keyword evidence="4 7" id="KW-0812">Transmembrane</keyword>
<dbReference type="AlphaFoldDB" id="A0A0X8HV70"/>
<evidence type="ECO:0000256" key="8">
    <source>
        <dbReference type="SAM" id="MobiDB-lite"/>
    </source>
</evidence>
<dbReference type="GO" id="GO:0005886">
    <property type="term" value="C:plasma membrane"/>
    <property type="evidence" value="ECO:0007669"/>
    <property type="project" value="UniProtKB-SubCell"/>
</dbReference>
<keyword evidence="11" id="KW-1185">Reference proteome</keyword>
<dbReference type="GO" id="GO:0006031">
    <property type="term" value="P:chitin biosynthetic process"/>
    <property type="evidence" value="ECO:0007669"/>
    <property type="project" value="UniProtKB-UniRule"/>
</dbReference>
<dbReference type="GeneID" id="28725392"/>
<keyword evidence="7" id="KW-0808">Transferase</keyword>
<dbReference type="Pfam" id="PF01644">
    <property type="entry name" value="Chitin_synth_1"/>
    <property type="match status" value="1"/>
</dbReference>
<name>A0A0X8HV70_9SACH</name>
<comment type="function">
    <text evidence="7">Polymerizes chitin, a structural polymer of the cell wall and septum, by transferring the sugar moiety of UDP-GlcNAc to the non-reducing end of the growing chitin polymer.</text>
</comment>
<keyword evidence="7" id="KW-1003">Cell membrane</keyword>
<dbReference type="SUPFAM" id="SSF53448">
    <property type="entry name" value="Nucleotide-diphospho-sugar transferases"/>
    <property type="match status" value="1"/>
</dbReference>
<evidence type="ECO:0000256" key="2">
    <source>
        <dbReference type="ARBA" id="ARBA00012543"/>
    </source>
</evidence>
<keyword evidence="3 7" id="KW-0328">Glycosyltransferase</keyword>
<evidence type="ECO:0000313" key="10">
    <source>
        <dbReference type="EMBL" id="AMD22062.1"/>
    </source>
</evidence>
<gene>
    <name evidence="10" type="ORF">AW171_hschr74072</name>
</gene>
<dbReference type="InterPro" id="IPR013616">
    <property type="entry name" value="Chitin_synth_N"/>
</dbReference>
<protein>
    <recommendedName>
        <fullName evidence="2 7">Chitin synthase</fullName>
        <ecNumber evidence="2 7">2.4.1.16</ecNumber>
    </recommendedName>
</protein>